<organism evidence="1">
    <name type="scientific">freshwater metagenome</name>
    <dbReference type="NCBI Taxonomy" id="449393"/>
    <lineage>
        <taxon>unclassified sequences</taxon>
        <taxon>metagenomes</taxon>
        <taxon>ecological metagenomes</taxon>
    </lineage>
</organism>
<sequence length="643" mass="73642">MDLISVYSDGEVQVPINDNAFVLLPATSNWSVNWNKPNVNTPFFCQIDGKGIFLELDKDGHYSLPAKFQSRIKGSTGFIRLYKNIECTEPLKPSIVRLPKLIGEELFVKIFSKLHSLAFDRNSAVKRAISIASSNQGLVSTWVERSQYLLLLLDEIEKSFFDFEESQSLGMKFQYGEVKSNYLIRQGLMAFSISKDDEKRYVYGPRRVCDFGEGMRFLKNNFYVLRHLYLEIREALSRIQTGKKDLVSSSAIDEFSVSRSRLDSKVDIGSLLQNIESRWAVVSQKLEVFCNENASFDQEFEDNDFLPDLRNRIAKFTIRDFELEKSLASELPEWLFLGAPILGPTSTIEVGVLDEDKIYERWVACQIIESLLRRDFKVDGESPSLKVFFSKDVLRQPDEIPWLHLKNTLGDRISISAEPAIFKDIQGNSHVGWFDGAKKRSGSDLYDHITPDLLIKFQSHRSDEERLLIFDAKYKPFKLKKDFKKKDIEQAKKYKDWVGAYCSVLILPEVPNQIVQTDGVFEIALAPLSNEEALHSLTVRIVLGYLGGDSFTCQKCGGGTLRGDFSTWTVRCNRCDILWRVRNCPKGHENLYFATDSLKKFGIPETYRNGINGIGSCLLCGRDFPSHLRYEEIYGRKMEKVPF</sequence>
<dbReference type="AlphaFoldDB" id="A0A6J7DYF3"/>
<accession>A0A6J7DYF3</accession>
<name>A0A6J7DYF3_9ZZZZ</name>
<proteinExistence type="predicted"/>
<evidence type="ECO:0000313" key="1">
    <source>
        <dbReference type="EMBL" id="CAB4873379.1"/>
    </source>
</evidence>
<dbReference type="EMBL" id="CAFBLJ010000056">
    <property type="protein sequence ID" value="CAB4873379.1"/>
    <property type="molecule type" value="Genomic_DNA"/>
</dbReference>
<gene>
    <name evidence="1" type="ORF">UFOPK3304_01133</name>
</gene>
<reference evidence="1" key="1">
    <citation type="submission" date="2020-05" db="EMBL/GenBank/DDBJ databases">
        <authorList>
            <person name="Chiriac C."/>
            <person name="Salcher M."/>
            <person name="Ghai R."/>
            <person name="Kavagutti S V."/>
        </authorList>
    </citation>
    <scope>NUCLEOTIDE SEQUENCE</scope>
</reference>
<protein>
    <submittedName>
        <fullName evidence="1">Unannotated protein</fullName>
    </submittedName>
</protein>